<dbReference type="CDD" id="cd00431">
    <property type="entry name" value="cysteine_hydrolases"/>
    <property type="match status" value="1"/>
</dbReference>
<dbReference type="OrthoDB" id="9796485at2"/>
<feature type="domain" description="Isochorismatase-like" evidence="3">
    <location>
        <begin position="4"/>
        <end position="177"/>
    </location>
</feature>
<evidence type="ECO:0000259" key="3">
    <source>
        <dbReference type="Pfam" id="PF00857"/>
    </source>
</evidence>
<reference evidence="4 5" key="1">
    <citation type="submission" date="2012-12" db="EMBL/GenBank/DDBJ databases">
        <title>Novel taxa of Listeriaceae from agricultural environments in the United States.</title>
        <authorList>
            <person name="den Bakker H.C."/>
            <person name="Allred A."/>
            <person name="Warchocki S."/>
            <person name="Wright E.M."/>
            <person name="Burrell A."/>
            <person name="Nightingale K.K."/>
            <person name="Kephart D."/>
            <person name="Wiedmann M."/>
        </authorList>
    </citation>
    <scope>NUCLEOTIDE SEQUENCE [LARGE SCALE GENOMIC DNA]</scope>
    <source>
        <strain evidence="4 5">FSL F6-1037</strain>
    </source>
</reference>
<comment type="caution">
    <text evidence="4">The sequence shown here is derived from an EMBL/GenBank/DDBJ whole genome shotgun (WGS) entry which is preliminary data.</text>
</comment>
<dbReference type="Proteomes" id="UP000019243">
    <property type="component" value="Unassembled WGS sequence"/>
</dbReference>
<dbReference type="Pfam" id="PF00857">
    <property type="entry name" value="Isochorismatase"/>
    <property type="match status" value="1"/>
</dbReference>
<evidence type="ECO:0000313" key="4">
    <source>
        <dbReference type="EMBL" id="EUJ42170.1"/>
    </source>
</evidence>
<proteinExistence type="inferred from homology"/>
<comment type="similarity">
    <text evidence="1">Belongs to the isochorismatase family.</text>
</comment>
<dbReference type="PATRIC" id="fig|1265861.3.peg.33"/>
<organism evidence="4 5">
    <name type="scientific">Brochothrix campestris FSL F6-1037</name>
    <dbReference type="NCBI Taxonomy" id="1265861"/>
    <lineage>
        <taxon>Bacteria</taxon>
        <taxon>Bacillati</taxon>
        <taxon>Bacillota</taxon>
        <taxon>Bacilli</taxon>
        <taxon>Bacillales</taxon>
        <taxon>Listeriaceae</taxon>
        <taxon>Brochothrix</taxon>
    </lineage>
</organism>
<name>W7CZH7_9LIST</name>
<dbReference type="PANTHER" id="PTHR43540:SF10">
    <property type="entry name" value="ISOCHORISMATASE"/>
    <property type="match status" value="1"/>
</dbReference>
<keyword evidence="5" id="KW-1185">Reference proteome</keyword>
<evidence type="ECO:0000313" key="5">
    <source>
        <dbReference type="Proteomes" id="UP000019243"/>
    </source>
</evidence>
<dbReference type="InterPro" id="IPR036380">
    <property type="entry name" value="Isochorismatase-like_sf"/>
</dbReference>
<protein>
    <recommendedName>
        <fullName evidence="3">Isochorismatase-like domain-containing protein</fullName>
    </recommendedName>
</protein>
<sequence length="182" mass="20470">MNKALLVIDYTNDFVANDGALTCGQPGQEIEETILNLLETFAVNRDDIIMAVDSHIEHDDYHPEATLFPAHNINGTAGRDLYRSIKNWYEAHRLNATVTWLDKTRYSAFVGTTLDLYLRARNIRELHLVGVCTDICVLHTAVSAYNLGYKLVIHEAGVASFNQTGHQWALNHFKNSLGAEVR</sequence>
<dbReference type="AlphaFoldDB" id="W7CZH7"/>
<dbReference type="PANTHER" id="PTHR43540">
    <property type="entry name" value="PEROXYUREIDOACRYLATE/UREIDOACRYLATE AMIDOHYDROLASE-RELATED"/>
    <property type="match status" value="1"/>
</dbReference>
<gene>
    <name evidence="4" type="ORF">BCAMP_00185</name>
</gene>
<dbReference type="InterPro" id="IPR000868">
    <property type="entry name" value="Isochorismatase-like_dom"/>
</dbReference>
<dbReference type="InterPro" id="IPR050272">
    <property type="entry name" value="Isochorismatase-like_hydrls"/>
</dbReference>
<evidence type="ECO:0000256" key="1">
    <source>
        <dbReference type="ARBA" id="ARBA00006336"/>
    </source>
</evidence>
<keyword evidence="2" id="KW-0378">Hydrolase</keyword>
<dbReference type="RefSeq" id="WP_035312742.1">
    <property type="nucleotide sequence ID" value="NZ_AODH01000001.1"/>
</dbReference>
<dbReference type="SUPFAM" id="SSF52499">
    <property type="entry name" value="Isochorismatase-like hydrolases"/>
    <property type="match status" value="1"/>
</dbReference>
<dbReference type="GO" id="GO:0016787">
    <property type="term" value="F:hydrolase activity"/>
    <property type="evidence" value="ECO:0007669"/>
    <property type="project" value="UniProtKB-KW"/>
</dbReference>
<dbReference type="Gene3D" id="3.40.50.850">
    <property type="entry name" value="Isochorismatase-like"/>
    <property type="match status" value="1"/>
</dbReference>
<dbReference type="STRING" id="1265861.BCAMP_00185"/>
<evidence type="ECO:0000256" key="2">
    <source>
        <dbReference type="ARBA" id="ARBA00022801"/>
    </source>
</evidence>
<dbReference type="EMBL" id="AODH01000001">
    <property type="protein sequence ID" value="EUJ42170.1"/>
    <property type="molecule type" value="Genomic_DNA"/>
</dbReference>
<accession>W7CZH7</accession>